<reference evidence="1" key="5">
    <citation type="submission" date="2023-12" db="EMBL/GenBank/DDBJ databases">
        <authorList>
            <person name="Sun Q."/>
            <person name="Inoue M."/>
        </authorList>
    </citation>
    <scope>NUCLEOTIDE SEQUENCE</scope>
    <source>
        <strain evidence="1">JCM 10664</strain>
    </source>
</reference>
<dbReference type="Proteomes" id="UP001500220">
    <property type="component" value="Unassembled WGS sequence"/>
</dbReference>
<organism evidence="2 3">
    <name type="scientific">Saccharopolyspora thermophila</name>
    <dbReference type="NCBI Taxonomy" id="89367"/>
    <lineage>
        <taxon>Bacteria</taxon>
        <taxon>Bacillati</taxon>
        <taxon>Actinomycetota</taxon>
        <taxon>Actinomycetes</taxon>
        <taxon>Pseudonocardiales</taxon>
        <taxon>Pseudonocardiaceae</taxon>
        <taxon>Saccharopolyspora</taxon>
    </lineage>
</organism>
<comment type="caution">
    <text evidence="2">The sequence shown here is derived from an EMBL/GenBank/DDBJ whole genome shotgun (WGS) entry which is preliminary data.</text>
</comment>
<reference evidence="1" key="1">
    <citation type="journal article" date="2014" name="Int. J. Syst. Evol. Microbiol.">
        <title>Complete genome of a new Firmicutes species belonging to the dominant human colonic microbiota ('Ruminococcus bicirculans') reveals two chromosomes and a selective capacity to utilize plant glucans.</title>
        <authorList>
            <consortium name="NISC Comparative Sequencing Program"/>
            <person name="Wegmann U."/>
            <person name="Louis P."/>
            <person name="Goesmann A."/>
            <person name="Henrissat B."/>
            <person name="Duncan S.H."/>
            <person name="Flint H.J."/>
        </authorList>
    </citation>
    <scope>NUCLEOTIDE SEQUENCE</scope>
    <source>
        <strain evidence="1">JCM 10664</strain>
    </source>
</reference>
<dbReference type="EMBL" id="BAAAHC010000001">
    <property type="protein sequence ID" value="GAA0503074.1"/>
    <property type="molecule type" value="Genomic_DNA"/>
</dbReference>
<reference evidence="4" key="3">
    <citation type="journal article" date="2019" name="Int. J. Syst. Evol. Microbiol.">
        <title>The Global Catalogue of Microorganisms (GCM) 10K type strain sequencing project: providing services to taxonomists for standard genome sequencing and annotation.</title>
        <authorList>
            <consortium name="The Broad Institute Genomics Platform"/>
            <consortium name="The Broad Institute Genome Sequencing Center for Infectious Disease"/>
            <person name="Wu L."/>
            <person name="Ma J."/>
        </authorList>
    </citation>
    <scope>NUCLEOTIDE SEQUENCE [LARGE SCALE GENOMIC DNA]</scope>
    <source>
        <strain evidence="4">JCM 10664</strain>
    </source>
</reference>
<evidence type="ECO:0000313" key="1">
    <source>
        <dbReference type="EMBL" id="GAA0503074.1"/>
    </source>
</evidence>
<reference evidence="2 3" key="2">
    <citation type="journal article" date="2014" name="Int. J. Syst. Evol. Microbiol.">
        <title>Complete genome sequence of Corynebacterium casei LMG S-19264T (=DSM 44701T), isolated from a smear-ripened cheese.</title>
        <authorList>
            <consortium name="US DOE Joint Genome Institute (JGI-PGF)"/>
            <person name="Walter F."/>
            <person name="Albersmeier A."/>
            <person name="Kalinowski J."/>
            <person name="Ruckert C."/>
        </authorList>
    </citation>
    <scope>NUCLEOTIDE SEQUENCE [LARGE SCALE GENOMIC DNA]</scope>
    <source>
        <strain evidence="2 3">CGMCC 4.7206</strain>
    </source>
</reference>
<dbReference type="Proteomes" id="UP000597989">
    <property type="component" value="Unassembled WGS sequence"/>
</dbReference>
<dbReference type="AlphaFoldDB" id="A0A917NCB5"/>
<proteinExistence type="predicted"/>
<accession>A0A917NCB5</accession>
<name>A0A917NCB5_9PSEU</name>
<evidence type="ECO:0000313" key="2">
    <source>
        <dbReference type="EMBL" id="GGI88475.1"/>
    </source>
</evidence>
<protein>
    <submittedName>
        <fullName evidence="2">Uncharacterized protein</fullName>
    </submittedName>
</protein>
<dbReference type="RefSeq" id="WP_188987689.1">
    <property type="nucleotide sequence ID" value="NZ_BAAAHC010000001.1"/>
</dbReference>
<dbReference type="EMBL" id="BMMT01000008">
    <property type="protein sequence ID" value="GGI88475.1"/>
    <property type="molecule type" value="Genomic_DNA"/>
</dbReference>
<reference evidence="2" key="4">
    <citation type="submission" date="2020-09" db="EMBL/GenBank/DDBJ databases">
        <authorList>
            <person name="Sun Q."/>
            <person name="Zhou Y."/>
        </authorList>
    </citation>
    <scope>NUCLEOTIDE SEQUENCE</scope>
    <source>
        <strain evidence="2">CGMCC 4.7206</strain>
    </source>
</reference>
<evidence type="ECO:0000313" key="3">
    <source>
        <dbReference type="Proteomes" id="UP000597989"/>
    </source>
</evidence>
<sequence length="65" mass="6531">MIRGVLGEGVGAVGGELVAAVGVKVIEFAAQGAVISRCAGPPQWDTGHCGQQAVHRAVGQALLEH</sequence>
<evidence type="ECO:0000313" key="4">
    <source>
        <dbReference type="Proteomes" id="UP001500220"/>
    </source>
</evidence>
<gene>
    <name evidence="1" type="ORF">GCM10009545_00850</name>
    <name evidence="2" type="ORF">GCM10011581_26990</name>
</gene>
<keyword evidence="4" id="KW-1185">Reference proteome</keyword>